<gene>
    <name evidence="2" type="ORF">ZHAS_00005517</name>
</gene>
<dbReference type="EMBL" id="ATLV01013854">
    <property type="status" value="NOT_ANNOTATED_CDS"/>
    <property type="molecule type" value="Genomic_DNA"/>
</dbReference>
<keyword evidence="4" id="KW-1185">Reference proteome</keyword>
<reference evidence="3" key="2">
    <citation type="submission" date="2020-05" db="UniProtKB">
        <authorList>
            <consortium name="EnsemblMetazoa"/>
        </authorList>
    </citation>
    <scope>IDENTIFICATION</scope>
</reference>
<reference evidence="2 4" key="1">
    <citation type="journal article" date="2014" name="BMC Genomics">
        <title>Genome sequence of Anopheles sinensis provides insight into genetics basis of mosquito competence for malaria parasites.</title>
        <authorList>
            <person name="Zhou D."/>
            <person name="Zhang D."/>
            <person name="Ding G."/>
            <person name="Shi L."/>
            <person name="Hou Q."/>
            <person name="Ye Y."/>
            <person name="Xu Y."/>
            <person name="Zhou H."/>
            <person name="Xiong C."/>
            <person name="Li S."/>
            <person name="Yu J."/>
            <person name="Hong S."/>
            <person name="Yu X."/>
            <person name="Zou P."/>
            <person name="Chen C."/>
            <person name="Chang X."/>
            <person name="Wang W."/>
            <person name="Lv Y."/>
            <person name="Sun Y."/>
            <person name="Ma L."/>
            <person name="Shen B."/>
            <person name="Zhu C."/>
        </authorList>
    </citation>
    <scope>NUCLEOTIDE SEQUENCE [LARGE SCALE GENOMIC DNA]</scope>
</reference>
<organism evidence="2">
    <name type="scientific">Anopheles sinensis</name>
    <name type="common">Mosquito</name>
    <dbReference type="NCBI Taxonomy" id="74873"/>
    <lineage>
        <taxon>Eukaryota</taxon>
        <taxon>Metazoa</taxon>
        <taxon>Ecdysozoa</taxon>
        <taxon>Arthropoda</taxon>
        <taxon>Hexapoda</taxon>
        <taxon>Insecta</taxon>
        <taxon>Pterygota</taxon>
        <taxon>Neoptera</taxon>
        <taxon>Endopterygota</taxon>
        <taxon>Diptera</taxon>
        <taxon>Nematocera</taxon>
        <taxon>Culicoidea</taxon>
        <taxon>Culicidae</taxon>
        <taxon>Anophelinae</taxon>
        <taxon>Anopheles</taxon>
    </lineage>
</organism>
<feature type="region of interest" description="Disordered" evidence="1">
    <location>
        <begin position="1"/>
        <end position="21"/>
    </location>
</feature>
<name>A0A084VJR0_ANOSI</name>
<dbReference type="AlphaFoldDB" id="A0A084VJR0"/>
<evidence type="ECO:0000256" key="1">
    <source>
        <dbReference type="SAM" id="MobiDB-lite"/>
    </source>
</evidence>
<dbReference type="Proteomes" id="UP000030765">
    <property type="component" value="Unassembled WGS sequence"/>
</dbReference>
<accession>A0A084VJR0</accession>
<protein>
    <submittedName>
        <fullName evidence="2 3">Uncharacterized protein</fullName>
    </submittedName>
</protein>
<evidence type="ECO:0000313" key="3">
    <source>
        <dbReference type="EnsemblMetazoa" id="ASIC005517-PA"/>
    </source>
</evidence>
<dbReference type="EMBL" id="KE524905">
    <property type="protein sequence ID" value="KFB38204.1"/>
    <property type="molecule type" value="Genomic_DNA"/>
</dbReference>
<proteinExistence type="predicted"/>
<sequence>MRGRRHKKAGHEDPEIDQNQQEAVRRCNAVTRLMELHGRTKTGATGGMPDAEK</sequence>
<evidence type="ECO:0000313" key="4">
    <source>
        <dbReference type="Proteomes" id="UP000030765"/>
    </source>
</evidence>
<evidence type="ECO:0000313" key="2">
    <source>
        <dbReference type="EMBL" id="KFB38204.1"/>
    </source>
</evidence>
<dbReference type="VEuPathDB" id="VectorBase:ASIC005517"/>
<dbReference type="EnsemblMetazoa" id="ASIC005517-RA">
    <property type="protein sequence ID" value="ASIC005517-PA"/>
    <property type="gene ID" value="ASIC005517"/>
</dbReference>